<proteinExistence type="predicted"/>
<keyword evidence="3" id="KW-1185">Reference proteome</keyword>
<dbReference type="Proteomes" id="UP000784294">
    <property type="component" value="Unassembled WGS sequence"/>
</dbReference>
<accession>A0A3S5BMZ3</accession>
<dbReference type="AlphaFoldDB" id="A0A3S5BMZ3"/>
<feature type="region of interest" description="Disordered" evidence="1">
    <location>
        <begin position="29"/>
        <end position="115"/>
    </location>
</feature>
<evidence type="ECO:0000313" key="3">
    <source>
        <dbReference type="Proteomes" id="UP000784294"/>
    </source>
</evidence>
<dbReference type="CDD" id="cd21774">
    <property type="entry name" value="MobB_LATS"/>
    <property type="match status" value="1"/>
</dbReference>
<reference evidence="2" key="1">
    <citation type="submission" date="2018-11" db="EMBL/GenBank/DDBJ databases">
        <authorList>
            <consortium name="Pathogen Informatics"/>
        </authorList>
    </citation>
    <scope>NUCLEOTIDE SEQUENCE</scope>
</reference>
<feature type="compositionally biased region" description="Acidic residues" evidence="1">
    <location>
        <begin position="39"/>
        <end position="50"/>
    </location>
</feature>
<organism evidence="2 3">
    <name type="scientific">Protopolystoma xenopodis</name>
    <dbReference type="NCBI Taxonomy" id="117903"/>
    <lineage>
        <taxon>Eukaryota</taxon>
        <taxon>Metazoa</taxon>
        <taxon>Spiralia</taxon>
        <taxon>Lophotrochozoa</taxon>
        <taxon>Platyhelminthes</taxon>
        <taxon>Monogenea</taxon>
        <taxon>Polyopisthocotylea</taxon>
        <taxon>Polystomatidea</taxon>
        <taxon>Polystomatidae</taxon>
        <taxon>Protopolystoma</taxon>
    </lineage>
</organism>
<evidence type="ECO:0000313" key="2">
    <source>
        <dbReference type="EMBL" id="VEL31174.1"/>
    </source>
</evidence>
<dbReference type="EMBL" id="CAAALY010119433">
    <property type="protein sequence ID" value="VEL31174.1"/>
    <property type="molecule type" value="Genomic_DNA"/>
</dbReference>
<protein>
    <submittedName>
        <fullName evidence="2">Uncharacterized protein</fullName>
    </submittedName>
</protein>
<name>A0A3S5BMZ3_9PLAT</name>
<feature type="compositionally biased region" description="Basic and acidic residues" evidence="1">
    <location>
        <begin position="51"/>
        <end position="60"/>
    </location>
</feature>
<evidence type="ECO:0000256" key="1">
    <source>
        <dbReference type="SAM" id="MobiDB-lite"/>
    </source>
</evidence>
<comment type="caution">
    <text evidence="2">The sequence shown here is derived from an EMBL/GenBank/DDBJ whole genome shotgun (WGS) entry which is preliminary data.</text>
</comment>
<gene>
    <name evidence="2" type="ORF">PXEA_LOCUS24614</name>
</gene>
<sequence length="284" mass="32348">MGSLAGENCRVEAGALLATDEEVDILIIDTGAEDKQDGVDEEEEDEEQEANELRLEEDIVRNLGGNLDTNDQAPKRPLSKRLPRQDEPLTQVKSLSSSDSPKRVSEALEMPEQETIEDKPVVAIIAEASQVESKKALKKKTTTKQCESSRPRRAACKDVNLDLPSDRSERRSSEGISTTQLNSMLRPWFPTGSSVVRPVNPAVYRRFMEQRMVNVGRTHRERQERMRRLEAEMSKVGLDEAARAQMRCLLQKKESNHMRMQRAKMDQTMFKRIKRLGKPKYLIL</sequence>
<feature type="region of interest" description="Disordered" evidence="1">
    <location>
        <begin position="132"/>
        <end position="153"/>
    </location>
</feature>